<dbReference type="Proteomes" id="UP000288215">
    <property type="component" value="Unassembled WGS sequence"/>
</dbReference>
<reference evidence="1 2" key="1">
    <citation type="submission" date="2018-12" db="EMBL/GenBank/DDBJ databases">
        <title>The complete genome of the methanogenic archaea of the candidate phylum Verstraetearchaeota, obtained from the metagenome of underground thermal water.</title>
        <authorList>
            <person name="Kadnikov V.V."/>
            <person name="Mardanov A.V."/>
            <person name="Beletsky A.V."/>
            <person name="Karnachuk O.V."/>
            <person name="Ravin N.V."/>
        </authorList>
    </citation>
    <scope>NUCLEOTIDE SEQUENCE [LARGE SCALE GENOMIC DNA]</scope>
    <source>
        <strain evidence="1">Ch88</strain>
    </source>
</reference>
<dbReference type="InterPro" id="IPR051888">
    <property type="entry name" value="UPF0148_domain"/>
</dbReference>
<protein>
    <submittedName>
        <fullName evidence="1">Uncharacterized protein</fullName>
    </submittedName>
</protein>
<dbReference type="Pfam" id="PF06677">
    <property type="entry name" value="Auto_anti-p27"/>
    <property type="match status" value="1"/>
</dbReference>
<dbReference type="PANTHER" id="PTHR16537:SF1">
    <property type="entry name" value="PROTEIN ZNRD2"/>
    <property type="match status" value="1"/>
</dbReference>
<organism evidence="1 2">
    <name type="scientific">Methanosuratincola subterraneus</name>
    <dbReference type="NCBI Taxonomy" id="2593994"/>
    <lineage>
        <taxon>Archaea</taxon>
        <taxon>Thermoproteota</taxon>
        <taxon>Methanosuratincolia</taxon>
        <taxon>Candidatus Methanomethylicales</taxon>
        <taxon>Candidatus Methanomethylicaceae</taxon>
        <taxon>Candidatus Methanosuratincola (ex Vanwonterghem et al. 2016)</taxon>
    </lineage>
</organism>
<gene>
    <name evidence="1" type="ORF">Metus_1248</name>
</gene>
<dbReference type="InterPro" id="IPR009563">
    <property type="entry name" value="SSSCA1"/>
</dbReference>
<dbReference type="AlphaFoldDB" id="A0A3S3RMN2"/>
<accession>A0A3S3RMN2</accession>
<dbReference type="EMBL" id="RXGA01000003">
    <property type="protein sequence ID" value="RWX73274.1"/>
    <property type="molecule type" value="Genomic_DNA"/>
</dbReference>
<name>A0A3S3RMN2_METS7</name>
<evidence type="ECO:0000313" key="2">
    <source>
        <dbReference type="Proteomes" id="UP000288215"/>
    </source>
</evidence>
<sequence>MSARDSQVKRMADLLREGATMLSQACPECKTPLFRLSSGEVVCPGCNKRVVFAKPSETERVASQSVVASSLEEVLIEKISELQSSLRMSKDVSEIERYAKVLSSLFELLEKVRGAKR</sequence>
<proteinExistence type="predicted"/>
<evidence type="ECO:0000313" key="1">
    <source>
        <dbReference type="EMBL" id="RWX73274.1"/>
    </source>
</evidence>
<dbReference type="PANTHER" id="PTHR16537">
    <property type="entry name" value="SJOEGREN SYNDROME/SCLERODERMA AUTOANTIGEN 1"/>
    <property type="match status" value="1"/>
</dbReference>
<comment type="caution">
    <text evidence="1">The sequence shown here is derived from an EMBL/GenBank/DDBJ whole genome shotgun (WGS) entry which is preliminary data.</text>
</comment>